<dbReference type="Pfam" id="PF09355">
    <property type="entry name" value="Phage_Gp19"/>
    <property type="match status" value="1"/>
</dbReference>
<dbReference type="InterPro" id="IPR018963">
    <property type="entry name" value="Mycophage_D29_Gp19"/>
</dbReference>
<accession>A0A7I7XFC5</accession>
<protein>
    <recommendedName>
        <fullName evidence="3">Head-to-tail adaptor</fullName>
    </recommendedName>
</protein>
<reference evidence="1 2" key="1">
    <citation type="journal article" date="2019" name="Emerg. Microbes Infect.">
        <title>Comprehensive subspecies identification of 175 nontuberculous mycobacteria species based on 7547 genomic profiles.</title>
        <authorList>
            <person name="Matsumoto Y."/>
            <person name="Kinjo T."/>
            <person name="Motooka D."/>
            <person name="Nabeya D."/>
            <person name="Jung N."/>
            <person name="Uechi K."/>
            <person name="Horii T."/>
            <person name="Iida T."/>
            <person name="Fujita J."/>
            <person name="Nakamura S."/>
        </authorList>
    </citation>
    <scope>NUCLEOTIDE SEQUENCE [LARGE SCALE GENOMIC DNA]</scope>
    <source>
        <strain evidence="1 2">JCM 13574</strain>
    </source>
</reference>
<dbReference type="AlphaFoldDB" id="A0A7I7XFC5"/>
<evidence type="ECO:0000313" key="1">
    <source>
        <dbReference type="EMBL" id="BBZ27876.1"/>
    </source>
</evidence>
<dbReference type="EMBL" id="AP022610">
    <property type="protein sequence ID" value="BBZ27876.1"/>
    <property type="molecule type" value="Genomic_DNA"/>
</dbReference>
<keyword evidence="2" id="KW-1185">Reference proteome</keyword>
<name>A0A7I7XFC5_9MYCO</name>
<organism evidence="1 2">
    <name type="scientific">Mycolicibacterium madagascariense</name>
    <dbReference type="NCBI Taxonomy" id="212765"/>
    <lineage>
        <taxon>Bacteria</taxon>
        <taxon>Bacillati</taxon>
        <taxon>Actinomycetota</taxon>
        <taxon>Actinomycetes</taxon>
        <taxon>Mycobacteriales</taxon>
        <taxon>Mycobacteriaceae</taxon>
        <taxon>Mycolicibacterium</taxon>
    </lineage>
</organism>
<evidence type="ECO:0000313" key="2">
    <source>
        <dbReference type="Proteomes" id="UP000466517"/>
    </source>
</evidence>
<dbReference type="Proteomes" id="UP000466517">
    <property type="component" value="Chromosome"/>
</dbReference>
<dbReference type="RefSeq" id="WP_163736400.1">
    <property type="nucleotide sequence ID" value="NZ_AP022610.1"/>
</dbReference>
<sequence length="123" mass="13832">MPIATAADVAALWAKKLDTAETALVERRLAQVERMLLRRIPDLLEQIDAGDLEADDVRDIEAEAVLRVVRNPDGIYSEQDGSYGYQLSRDAADNRLRILPEEWSRLGIEPSRMFTIAPRLGAR</sequence>
<dbReference type="KEGG" id="mmag:MMAD_21710"/>
<gene>
    <name evidence="1" type="ORF">MMAD_21710</name>
</gene>
<evidence type="ECO:0008006" key="3">
    <source>
        <dbReference type="Google" id="ProtNLM"/>
    </source>
</evidence>
<proteinExistence type="predicted"/>